<dbReference type="InterPro" id="IPR029035">
    <property type="entry name" value="DHS-like_NAD/FAD-binding_dom"/>
</dbReference>
<comment type="caution">
    <text evidence="1">The sequence shown here is derived from an EMBL/GenBank/DDBJ whole genome shotgun (WGS) entry which is preliminary data.</text>
</comment>
<protein>
    <submittedName>
        <fullName evidence="1">SIR2 family protein</fullName>
    </submittedName>
</protein>
<name>A0ABS9EBC0_9FLAO</name>
<proteinExistence type="predicted"/>
<dbReference type="EMBL" id="JAKGTH010000006">
    <property type="protein sequence ID" value="MCF4100063.1"/>
    <property type="molecule type" value="Genomic_DNA"/>
</dbReference>
<dbReference type="Gene3D" id="3.40.50.1220">
    <property type="entry name" value="TPP-binding domain"/>
    <property type="match status" value="1"/>
</dbReference>
<dbReference type="Pfam" id="PF13289">
    <property type="entry name" value="SIR2_2"/>
    <property type="match status" value="1"/>
</dbReference>
<keyword evidence="2" id="KW-1185">Reference proteome</keyword>
<sequence>MNDNINSIAFSIYSNKGIYALLLGSGISRNSGIPTGWEIVLDLIKKLSVLENENCEPNPDEWFIKKYNQEPDYSTILEKLAATPTERLNILKPYFEPTPEEVEEGLKQPTIAHKQIAKLVQAGYIRIIVTTNFDRLLEKALREIDVEPVVISHPNDIDGVLPLVHSKLVILKLNGDYLDSRFLNTKEELNDYNQKLKDYALRIIDEFGIITCGWSAKWDNGLVNLFKQSSNFRFNSFWTYINKCNKELEELARLRRGKTIQIENADKFFSELYEKINSLELIDKSNPISKEIAIARIKKYVSSEDHRIKFNDLLHDQINPLIKILEKENFSKIQPIQEELQPILLTLRSKLEDFIPILIHATYWSKNYHNNTILNILKRVALPQKLEGHFYRDSVNFQYFPALAIFYSIVITAIKNEKFELLKDCFYLRISDEIKGRDRVFLIEKVNSSTIEKDLFNKIIGQNYKTPISTYLHKILEPMFSEIIYDDEEYDEIFSIAEYLISLNYMFLIKDGFRSNWAPWGEYVWKERHYKKTLLDEFLENAKVEKNNWKPIEAGLFDSSYESYSTTKAKLQEFLKNIHIF</sequence>
<dbReference type="RefSeq" id="WP_236132232.1">
    <property type="nucleotide sequence ID" value="NZ_JAKGTH010000006.1"/>
</dbReference>
<evidence type="ECO:0000313" key="2">
    <source>
        <dbReference type="Proteomes" id="UP001179363"/>
    </source>
</evidence>
<dbReference type="Proteomes" id="UP001179363">
    <property type="component" value="Unassembled WGS sequence"/>
</dbReference>
<organism evidence="1 2">
    <name type="scientific">Gillisia lutea</name>
    <dbReference type="NCBI Taxonomy" id="2909668"/>
    <lineage>
        <taxon>Bacteria</taxon>
        <taxon>Pseudomonadati</taxon>
        <taxon>Bacteroidota</taxon>
        <taxon>Flavobacteriia</taxon>
        <taxon>Flavobacteriales</taxon>
        <taxon>Flavobacteriaceae</taxon>
        <taxon>Gillisia</taxon>
    </lineage>
</organism>
<evidence type="ECO:0000313" key="1">
    <source>
        <dbReference type="EMBL" id="MCF4100063.1"/>
    </source>
</evidence>
<reference evidence="1" key="1">
    <citation type="submission" date="2022-01" db="EMBL/GenBank/DDBJ databases">
        <title>Gillisia lutea sp. nov., isolated from marine plastic residues from the Malvarosa beach (Valencia, Spain).</title>
        <authorList>
            <person name="Vidal-Verdu A."/>
            <person name="Molina-Menor E."/>
            <person name="Satari L."/>
            <person name="Pascual J."/>
            <person name="Pereto J."/>
            <person name="Porcar M."/>
        </authorList>
    </citation>
    <scope>NUCLEOTIDE SEQUENCE</scope>
    <source>
        <strain evidence="1">M10.2A</strain>
    </source>
</reference>
<dbReference type="SUPFAM" id="SSF52467">
    <property type="entry name" value="DHS-like NAD/FAD-binding domain"/>
    <property type="match status" value="1"/>
</dbReference>
<gene>
    <name evidence="1" type="ORF">L1I30_00145</name>
</gene>
<accession>A0ABS9EBC0</accession>